<evidence type="ECO:0000256" key="8">
    <source>
        <dbReference type="ARBA" id="ARBA00023012"/>
    </source>
</evidence>
<name>A0ABW5KTG3_9FLAO</name>
<comment type="caution">
    <text evidence="10">The sequence shown here is derived from an EMBL/GenBank/DDBJ whole genome shotgun (WGS) entry which is preliminary data.</text>
</comment>
<keyword evidence="3" id="KW-0597">Phosphoprotein</keyword>
<keyword evidence="7" id="KW-0067">ATP-binding</keyword>
<dbReference type="CDD" id="cd00082">
    <property type="entry name" value="HisKA"/>
    <property type="match status" value="1"/>
</dbReference>
<keyword evidence="8" id="KW-0902">Two-component regulatory system</keyword>
<evidence type="ECO:0000313" key="11">
    <source>
        <dbReference type="Proteomes" id="UP001597472"/>
    </source>
</evidence>
<organism evidence="10 11">
    <name type="scientific">Bizionia sediminis</name>
    <dbReference type="NCBI Taxonomy" id="1737064"/>
    <lineage>
        <taxon>Bacteria</taxon>
        <taxon>Pseudomonadati</taxon>
        <taxon>Bacteroidota</taxon>
        <taxon>Flavobacteriia</taxon>
        <taxon>Flavobacteriales</taxon>
        <taxon>Flavobacteriaceae</taxon>
        <taxon>Bizionia</taxon>
    </lineage>
</organism>
<dbReference type="InterPro" id="IPR005467">
    <property type="entry name" value="His_kinase_dom"/>
</dbReference>
<keyword evidence="11" id="KW-1185">Reference proteome</keyword>
<evidence type="ECO:0000256" key="4">
    <source>
        <dbReference type="ARBA" id="ARBA00022679"/>
    </source>
</evidence>
<dbReference type="SMART" id="SM00387">
    <property type="entry name" value="HATPase_c"/>
    <property type="match status" value="1"/>
</dbReference>
<dbReference type="Pfam" id="PF00512">
    <property type="entry name" value="HisKA"/>
    <property type="match status" value="1"/>
</dbReference>
<dbReference type="InterPro" id="IPR036890">
    <property type="entry name" value="HATPase_C_sf"/>
</dbReference>
<dbReference type="PROSITE" id="PS50109">
    <property type="entry name" value="HIS_KIN"/>
    <property type="match status" value="1"/>
</dbReference>
<dbReference type="InterPro" id="IPR003661">
    <property type="entry name" value="HisK_dim/P_dom"/>
</dbReference>
<evidence type="ECO:0000256" key="6">
    <source>
        <dbReference type="ARBA" id="ARBA00022777"/>
    </source>
</evidence>
<evidence type="ECO:0000256" key="1">
    <source>
        <dbReference type="ARBA" id="ARBA00000085"/>
    </source>
</evidence>
<evidence type="ECO:0000313" key="10">
    <source>
        <dbReference type="EMBL" id="MFD2552272.1"/>
    </source>
</evidence>
<dbReference type="Gene3D" id="1.10.287.130">
    <property type="match status" value="1"/>
</dbReference>
<keyword evidence="5" id="KW-0547">Nucleotide-binding</keyword>
<dbReference type="InterPro" id="IPR003594">
    <property type="entry name" value="HATPase_dom"/>
</dbReference>
<dbReference type="RefSeq" id="WP_376894219.1">
    <property type="nucleotide sequence ID" value="NZ_JBHULS010000004.1"/>
</dbReference>
<dbReference type="EMBL" id="JBHULS010000004">
    <property type="protein sequence ID" value="MFD2552272.1"/>
    <property type="molecule type" value="Genomic_DNA"/>
</dbReference>
<keyword evidence="4" id="KW-0808">Transferase</keyword>
<dbReference type="Proteomes" id="UP001597472">
    <property type="component" value="Unassembled WGS sequence"/>
</dbReference>
<dbReference type="InterPro" id="IPR036097">
    <property type="entry name" value="HisK_dim/P_sf"/>
</dbReference>
<dbReference type="EC" id="2.7.13.3" evidence="2"/>
<dbReference type="Gene3D" id="3.30.565.10">
    <property type="entry name" value="Histidine kinase-like ATPase, C-terminal domain"/>
    <property type="match status" value="1"/>
</dbReference>
<evidence type="ECO:0000256" key="3">
    <source>
        <dbReference type="ARBA" id="ARBA00022553"/>
    </source>
</evidence>
<dbReference type="GO" id="GO:0016301">
    <property type="term" value="F:kinase activity"/>
    <property type="evidence" value="ECO:0007669"/>
    <property type="project" value="UniProtKB-KW"/>
</dbReference>
<sequence>MAPLISAEEKLNERIKELTCLYAVSSFIANSNLDDLHPTLKAIARSLQGALLYSEEASVEIKIEETIFFAGKKTAEQVFIISAIKAFNIPIGAIKVGYSKAKFTSNSFLNEEKQLLHKVAFEIGNLFERKQIIEKEMLSRRQVERADRLSILGEITAGIAHELNTPLANILGYSELLKEQFQDNKAVLNDLEKIRNSAIYSREVVKKLMFFSCDMPHQMARTNITTVIKDAISLLKPNFSKKGITCQVAIQETNIPFRVDSIQLTQVIFNLIINAIYFSPEKGVITVKVSQTSTHIIIEISDQGTGIDKTIGDNIFNPFFTTKPVGEGSGLGLSVVHGIVKSHKGSIKHSPNSPKGTIFTIRFPKN</sequence>
<dbReference type="PANTHER" id="PTHR43065">
    <property type="entry name" value="SENSOR HISTIDINE KINASE"/>
    <property type="match status" value="1"/>
</dbReference>
<keyword evidence="6 10" id="KW-0418">Kinase</keyword>
<comment type="catalytic activity">
    <reaction evidence="1">
        <text>ATP + protein L-histidine = ADP + protein N-phospho-L-histidine.</text>
        <dbReference type="EC" id="2.7.13.3"/>
    </reaction>
</comment>
<dbReference type="SUPFAM" id="SSF55874">
    <property type="entry name" value="ATPase domain of HSP90 chaperone/DNA topoisomerase II/histidine kinase"/>
    <property type="match status" value="1"/>
</dbReference>
<dbReference type="PRINTS" id="PR00344">
    <property type="entry name" value="BCTRLSENSOR"/>
</dbReference>
<dbReference type="PANTHER" id="PTHR43065:SF10">
    <property type="entry name" value="PEROXIDE STRESS-ACTIVATED HISTIDINE KINASE MAK3"/>
    <property type="match status" value="1"/>
</dbReference>
<dbReference type="Pfam" id="PF02518">
    <property type="entry name" value="HATPase_c"/>
    <property type="match status" value="1"/>
</dbReference>
<protein>
    <recommendedName>
        <fullName evidence="2">histidine kinase</fullName>
        <ecNumber evidence="2">2.7.13.3</ecNumber>
    </recommendedName>
</protein>
<evidence type="ECO:0000259" key="9">
    <source>
        <dbReference type="PROSITE" id="PS50109"/>
    </source>
</evidence>
<dbReference type="SMART" id="SM00388">
    <property type="entry name" value="HisKA"/>
    <property type="match status" value="1"/>
</dbReference>
<accession>A0ABW5KTG3</accession>
<evidence type="ECO:0000256" key="7">
    <source>
        <dbReference type="ARBA" id="ARBA00022840"/>
    </source>
</evidence>
<dbReference type="SUPFAM" id="SSF47384">
    <property type="entry name" value="Homodimeric domain of signal transducing histidine kinase"/>
    <property type="match status" value="1"/>
</dbReference>
<feature type="domain" description="Histidine kinase" evidence="9">
    <location>
        <begin position="158"/>
        <end position="366"/>
    </location>
</feature>
<dbReference type="InterPro" id="IPR004358">
    <property type="entry name" value="Sig_transdc_His_kin-like_C"/>
</dbReference>
<gene>
    <name evidence="10" type="ORF">ACFSQP_10630</name>
</gene>
<evidence type="ECO:0000256" key="5">
    <source>
        <dbReference type="ARBA" id="ARBA00022741"/>
    </source>
</evidence>
<proteinExistence type="predicted"/>
<reference evidence="11" key="1">
    <citation type="journal article" date="2019" name="Int. J. Syst. Evol. Microbiol.">
        <title>The Global Catalogue of Microorganisms (GCM) 10K type strain sequencing project: providing services to taxonomists for standard genome sequencing and annotation.</title>
        <authorList>
            <consortium name="The Broad Institute Genomics Platform"/>
            <consortium name="The Broad Institute Genome Sequencing Center for Infectious Disease"/>
            <person name="Wu L."/>
            <person name="Ma J."/>
        </authorList>
    </citation>
    <scope>NUCLEOTIDE SEQUENCE [LARGE SCALE GENOMIC DNA]</scope>
    <source>
        <strain evidence="11">KCTC 42587</strain>
    </source>
</reference>
<evidence type="ECO:0000256" key="2">
    <source>
        <dbReference type="ARBA" id="ARBA00012438"/>
    </source>
</evidence>